<evidence type="ECO:0000256" key="1">
    <source>
        <dbReference type="SAM" id="MobiDB-lite"/>
    </source>
</evidence>
<accession>A0A409XRN5</accession>
<protein>
    <submittedName>
        <fullName evidence="2">Uncharacterized protein</fullName>
    </submittedName>
</protein>
<dbReference type="Proteomes" id="UP000283269">
    <property type="component" value="Unassembled WGS sequence"/>
</dbReference>
<feature type="region of interest" description="Disordered" evidence="1">
    <location>
        <begin position="204"/>
        <end position="236"/>
    </location>
</feature>
<comment type="caution">
    <text evidence="2">The sequence shown here is derived from an EMBL/GenBank/DDBJ whole genome shotgun (WGS) entry which is preliminary data.</text>
</comment>
<keyword evidence="3" id="KW-1185">Reference proteome</keyword>
<evidence type="ECO:0000313" key="2">
    <source>
        <dbReference type="EMBL" id="PPQ93361.1"/>
    </source>
</evidence>
<name>A0A409XRN5_PSICY</name>
<dbReference type="STRING" id="93625.A0A409XRN5"/>
<proteinExistence type="predicted"/>
<dbReference type="InParanoid" id="A0A409XRN5"/>
<dbReference type="EMBL" id="NHYD01000782">
    <property type="protein sequence ID" value="PPQ93361.1"/>
    <property type="molecule type" value="Genomic_DNA"/>
</dbReference>
<reference evidence="2 3" key="1">
    <citation type="journal article" date="2018" name="Evol. Lett.">
        <title>Horizontal gene cluster transfer increased hallucinogenic mushroom diversity.</title>
        <authorList>
            <person name="Reynolds H.T."/>
            <person name="Vijayakumar V."/>
            <person name="Gluck-Thaler E."/>
            <person name="Korotkin H.B."/>
            <person name="Matheny P.B."/>
            <person name="Slot J.C."/>
        </authorList>
    </citation>
    <scope>NUCLEOTIDE SEQUENCE [LARGE SCALE GENOMIC DNA]</scope>
    <source>
        <strain evidence="2 3">2631</strain>
    </source>
</reference>
<feature type="compositionally biased region" description="Acidic residues" evidence="1">
    <location>
        <begin position="211"/>
        <end position="236"/>
    </location>
</feature>
<evidence type="ECO:0000313" key="3">
    <source>
        <dbReference type="Proteomes" id="UP000283269"/>
    </source>
</evidence>
<dbReference type="AlphaFoldDB" id="A0A409XRN5"/>
<organism evidence="2 3">
    <name type="scientific">Psilocybe cyanescens</name>
    <dbReference type="NCBI Taxonomy" id="93625"/>
    <lineage>
        <taxon>Eukaryota</taxon>
        <taxon>Fungi</taxon>
        <taxon>Dikarya</taxon>
        <taxon>Basidiomycota</taxon>
        <taxon>Agaricomycotina</taxon>
        <taxon>Agaricomycetes</taxon>
        <taxon>Agaricomycetidae</taxon>
        <taxon>Agaricales</taxon>
        <taxon>Agaricineae</taxon>
        <taxon>Strophariaceae</taxon>
        <taxon>Psilocybe</taxon>
    </lineage>
</organism>
<dbReference type="OrthoDB" id="3062870at2759"/>
<sequence length="236" mass="26945">MIEFKNKNIRGQRDGTRSTSVIDRVHEKARFVAAKYRAARKAQMMLVGPGEWETWFCVLEDGDIRGYQDPSRMRARVGRRGTDEDGQVPAEGALIEEGEFVLFNEIRTRRDGTGETRRMLSWIWTVGNSGSSDDERDDVLQEEMRRTLTFLEWKANWWRDRQSVAGLQASKDLQEGLSAYSLSQADVQDSLAAHFRKLWQAPLQATNTNGCEDDNDDNDETDAEDVQAVDDFEGND</sequence>
<gene>
    <name evidence="2" type="ORF">CVT25_014590</name>
</gene>